<protein>
    <submittedName>
        <fullName evidence="1">Arylformamidase</fullName>
    </submittedName>
</protein>
<accession>A0AC61PQQ4</accession>
<comment type="caution">
    <text evidence="1">The sequence shown here is derived from an EMBL/GenBank/DDBJ whole genome shotgun (WGS) entry which is preliminary data.</text>
</comment>
<gene>
    <name evidence="1" type="ORF">SAMN06297397_0002</name>
</gene>
<dbReference type="Proteomes" id="UP000192328">
    <property type="component" value="Unassembled WGS sequence"/>
</dbReference>
<dbReference type="EMBL" id="FWXZ01000010">
    <property type="protein sequence ID" value="SMC92271.1"/>
    <property type="molecule type" value="Genomic_DNA"/>
</dbReference>
<evidence type="ECO:0000313" key="2">
    <source>
        <dbReference type="Proteomes" id="UP000192328"/>
    </source>
</evidence>
<reference evidence="1" key="1">
    <citation type="submission" date="2017-04" db="EMBL/GenBank/DDBJ databases">
        <authorList>
            <person name="Varghese N."/>
            <person name="Submissions S."/>
        </authorList>
    </citation>
    <scope>NUCLEOTIDE SEQUENCE</scope>
    <source>
        <strain evidence="1">WTE2008</strain>
    </source>
</reference>
<proteinExistence type="predicted"/>
<evidence type="ECO:0000313" key="1">
    <source>
        <dbReference type="EMBL" id="SMC92271.1"/>
    </source>
</evidence>
<keyword evidence="2" id="KW-1185">Reference proteome</keyword>
<sequence length="197" mass="21079">MKIYDISQEVFTCCVYPGDPSPERQVMMRIPEGAVCNLTAFRMCAHNGTHVDAPFHFINEGRTIDAVSLERFIGSAYVAEHSGEFSAADAEAILEKARAIDPEAAKRILVKGPAVVTEEAAAVFAKAGILLFGNESQTVGPEDAPMRVHLIMLGAEIVLLEGIRLGEVKEGIYLLNAAPLNLGGADGAPCRAVLMKL</sequence>
<name>A0AC61PQQ4_9FIRM</name>
<organism evidence="1 2">
    <name type="scientific">Aristaeella lactis</name>
    <dbReference type="NCBI Taxonomy" id="3046383"/>
    <lineage>
        <taxon>Bacteria</taxon>
        <taxon>Bacillati</taxon>
        <taxon>Bacillota</taxon>
        <taxon>Clostridia</taxon>
        <taxon>Eubacteriales</taxon>
        <taxon>Aristaeellaceae</taxon>
        <taxon>Aristaeella</taxon>
    </lineage>
</organism>